<evidence type="ECO:0000313" key="3">
    <source>
        <dbReference type="Proteomes" id="UP000186469"/>
    </source>
</evidence>
<dbReference type="PROSITE" id="PS51918">
    <property type="entry name" value="RADICAL_SAM"/>
    <property type="match status" value="1"/>
</dbReference>
<dbReference type="InterPro" id="IPR018768">
    <property type="entry name" value="DUF2344"/>
</dbReference>
<proteinExistence type="predicted"/>
<dbReference type="InterPro" id="IPR023404">
    <property type="entry name" value="rSAM_horseshoe"/>
</dbReference>
<evidence type="ECO:0000313" key="2">
    <source>
        <dbReference type="EMBL" id="SHN71086.1"/>
    </source>
</evidence>
<dbReference type="InterPro" id="IPR007197">
    <property type="entry name" value="rSAM"/>
</dbReference>
<accession>A0A1M7TK61</accession>
<dbReference type="Gene3D" id="3.80.30.20">
    <property type="entry name" value="tm_1862 like domain"/>
    <property type="match status" value="1"/>
</dbReference>
<dbReference type="SUPFAM" id="SSF102114">
    <property type="entry name" value="Radical SAM enzymes"/>
    <property type="match status" value="1"/>
</dbReference>
<dbReference type="SFLD" id="SFLDG01082">
    <property type="entry name" value="B12-binding_domain_containing"/>
    <property type="match status" value="1"/>
</dbReference>
<name>A0A1M7TK61_9BACT</name>
<dbReference type="Proteomes" id="UP000186469">
    <property type="component" value="Unassembled WGS sequence"/>
</dbReference>
<dbReference type="Pfam" id="PF10105">
    <property type="entry name" value="DUF2344"/>
    <property type="match status" value="1"/>
</dbReference>
<dbReference type="Pfam" id="PF19864">
    <property type="entry name" value="Radical_SAM_N2"/>
    <property type="match status" value="1"/>
</dbReference>
<dbReference type="PANTHER" id="PTHR42731">
    <property type="entry name" value="SLL1084 PROTEIN"/>
    <property type="match status" value="1"/>
</dbReference>
<reference evidence="2 3" key="1">
    <citation type="submission" date="2016-12" db="EMBL/GenBank/DDBJ databases">
        <authorList>
            <person name="Song W.-J."/>
            <person name="Kurnit D.M."/>
        </authorList>
    </citation>
    <scope>NUCLEOTIDE SEQUENCE [LARGE SCALE GENOMIC DNA]</scope>
    <source>
        <strain evidence="2 3">DSM 11393</strain>
    </source>
</reference>
<dbReference type="InterPro" id="IPR023862">
    <property type="entry name" value="CHP03960_rSAM"/>
</dbReference>
<sequence>MRKILPLLPKPSRYIGIEEGSIIKNAEDIHLRIGLAFPDLYEVGMSYLGQKILYNILNAKETWWAERIFAPCAETGKILFNTPDLSNPNETKKTLLCTLEGNCPLNKLDVLGFSITHELCYTNILYMLDLGGIPLRSEQRAKDALNGKHYPLIIAGGSCTLSAEPIAPFVDLMMLGDGEEIIIEVMELLDKSKKQGWSRQQYLEEASKISGVYIPEFFEVEKNTLNPDNSHNHVLESVRLKPAIKQKNSQITRRIVADLNKIEYPAEQTIPFGAVHKRLTLEIARGCTRGCRFCQAGMVYRPVRERSVENLSNILEDCLQKTGYDDVSFLSLSTGDFSALKTLFLKTSERCAKEQISISLPSLRVGSIDDSIMERLASIRRTGVTLAPEAGSQRLRDVINKGVTEEELILHVQKLFEHGWQQVKLYFMIGLPTETKEDILAIVDLCRKVRDAAGPGVKRLQVTAAISPFVPKPHTPFQWEEQLSYEETRERIGWLLEAFKGEKRLKMRWHEPKTSFLEGVFSRGSRKLADVIETAYNKGAIFASWMEHFKLEPWLEALEEHGLKAEDFLAERPVELALPWEHLNAGISKEFLLRERQKALGEKISPDCRYGACQVCGVCDRPNSVSLLHEPETSESNQLSYQNILNYQQRDQETHKPKFDEKGRVVERQIKQNTPEPEITKEVAGKKAKPPKIDATLAHKAAHYVITYSKLDKSAYLSQLELQSLFDLALRRAGVGLSFSQGFHPLPLLSFGRALPVAVESHCEVLGIHLREYLSAEEVYKRLNPHLLRGMQIINVEELPINTKLKQSSGEEYLLEFTEGQKIEDIIQHWQEFISNPSYSWTRTTKNGERTTDIRPLFKEIKINKTSIKIIFDWNETYISPLKLCLEVSKLDNPALIRLIKMKNV</sequence>
<dbReference type="Pfam" id="PF04055">
    <property type="entry name" value="Radical_SAM"/>
    <property type="match status" value="1"/>
</dbReference>
<dbReference type="InterPro" id="IPR058240">
    <property type="entry name" value="rSAM_sf"/>
</dbReference>
<keyword evidence="3" id="KW-1185">Reference proteome</keyword>
<dbReference type="NCBIfam" id="TIGR03960">
    <property type="entry name" value="rSAM_fuse_unch"/>
    <property type="match status" value="1"/>
</dbReference>
<dbReference type="STRING" id="1121455.SAMN02745728_02139"/>
<dbReference type="OrthoDB" id="9806827at2"/>
<dbReference type="SFLD" id="SFLDS00029">
    <property type="entry name" value="Radical_SAM"/>
    <property type="match status" value="1"/>
</dbReference>
<dbReference type="InterPro" id="IPR045784">
    <property type="entry name" value="Radical_SAM_N2"/>
</dbReference>
<evidence type="ECO:0000259" key="1">
    <source>
        <dbReference type="PROSITE" id="PS51918"/>
    </source>
</evidence>
<dbReference type="SMART" id="SM00729">
    <property type="entry name" value="Elp3"/>
    <property type="match status" value="1"/>
</dbReference>
<dbReference type="AlphaFoldDB" id="A0A1M7TK61"/>
<feature type="domain" description="Radical SAM core" evidence="1">
    <location>
        <begin position="273"/>
        <end position="506"/>
    </location>
</feature>
<dbReference type="EMBL" id="FRDI01000014">
    <property type="protein sequence ID" value="SHN71086.1"/>
    <property type="molecule type" value="Genomic_DNA"/>
</dbReference>
<dbReference type="RefSeq" id="WP_072697813.1">
    <property type="nucleotide sequence ID" value="NZ_FRDI01000014.1"/>
</dbReference>
<protein>
    <submittedName>
        <fullName evidence="2">Radical SAM-linked protein/radical SAM family uncharacterized protein</fullName>
    </submittedName>
</protein>
<gene>
    <name evidence="2" type="ORF">SAMN02745728_02139</name>
</gene>
<dbReference type="CDD" id="cd01335">
    <property type="entry name" value="Radical_SAM"/>
    <property type="match status" value="1"/>
</dbReference>
<dbReference type="InterPro" id="IPR006638">
    <property type="entry name" value="Elp3/MiaA/NifB-like_rSAM"/>
</dbReference>
<dbReference type="NCBIfam" id="TIGR03936">
    <property type="entry name" value="sam_1_link_chp"/>
    <property type="match status" value="1"/>
</dbReference>
<dbReference type="PANTHER" id="PTHR42731:SF1">
    <property type="entry name" value="RADICAL SAM DOMAIN PROTEIN"/>
    <property type="match status" value="1"/>
</dbReference>
<organism evidence="2 3">
    <name type="scientific">Desulfovibrio litoralis DSM 11393</name>
    <dbReference type="NCBI Taxonomy" id="1121455"/>
    <lineage>
        <taxon>Bacteria</taxon>
        <taxon>Pseudomonadati</taxon>
        <taxon>Thermodesulfobacteriota</taxon>
        <taxon>Desulfovibrionia</taxon>
        <taxon>Desulfovibrionales</taxon>
        <taxon>Desulfovibrionaceae</taxon>
        <taxon>Desulfovibrio</taxon>
    </lineage>
</organism>
<dbReference type="GO" id="GO:0051536">
    <property type="term" value="F:iron-sulfur cluster binding"/>
    <property type="evidence" value="ECO:0007669"/>
    <property type="project" value="InterPro"/>
</dbReference>
<dbReference type="GO" id="GO:0003824">
    <property type="term" value="F:catalytic activity"/>
    <property type="evidence" value="ECO:0007669"/>
    <property type="project" value="InterPro"/>
</dbReference>